<dbReference type="PATRIC" id="fig|571915.4.peg.717"/>
<dbReference type="EMBL" id="CP011542">
    <property type="protein sequence ID" value="AKK05020.1"/>
    <property type="molecule type" value="Genomic_DNA"/>
</dbReference>
<evidence type="ECO:0000313" key="2">
    <source>
        <dbReference type="Proteomes" id="UP000035199"/>
    </source>
</evidence>
<dbReference type="OrthoDB" id="3256964at2"/>
<organism evidence="1 2">
    <name type="scientific">Corynebacterium mustelae</name>
    <dbReference type="NCBI Taxonomy" id="571915"/>
    <lineage>
        <taxon>Bacteria</taxon>
        <taxon>Bacillati</taxon>
        <taxon>Actinomycetota</taxon>
        <taxon>Actinomycetes</taxon>
        <taxon>Mycobacteriales</taxon>
        <taxon>Corynebacteriaceae</taxon>
        <taxon>Corynebacterium</taxon>
    </lineage>
</organism>
<evidence type="ECO:0000313" key="1">
    <source>
        <dbReference type="EMBL" id="AKK05020.1"/>
    </source>
</evidence>
<reference evidence="1 2" key="1">
    <citation type="journal article" date="2015" name="Genome Announc.">
        <title>Complete Genome Sequence of the Type Strain Corynebacterium mustelae DSM 45274, Isolated from Various Tissues of a Male Ferret with Lethal Sepsis.</title>
        <authorList>
            <person name="Ruckert C."/>
            <person name="Eimer J."/>
            <person name="Winkler A."/>
            <person name="Tauch A."/>
        </authorList>
    </citation>
    <scope>NUCLEOTIDE SEQUENCE [LARGE SCALE GENOMIC DNA]</scope>
    <source>
        <strain evidence="1 2">DSM 45274</strain>
    </source>
</reference>
<gene>
    <name evidence="1" type="ORF">CMUST_03380</name>
</gene>
<dbReference type="AlphaFoldDB" id="A0A0G3GWU1"/>
<keyword evidence="2" id="KW-1185">Reference proteome</keyword>
<dbReference type="STRING" id="571915.CMUST_03380"/>
<dbReference type="RefSeq" id="WP_047261320.1">
    <property type="nucleotide sequence ID" value="NZ_CP011542.1"/>
</dbReference>
<name>A0A0G3GWU1_9CORY</name>
<dbReference type="InterPro" id="IPR019660">
    <property type="entry name" value="Put_sensory_transdc_reg_YbjN"/>
</dbReference>
<protein>
    <submittedName>
        <fullName evidence="1">Putative bacterial sensory transduction regulator</fullName>
    </submittedName>
</protein>
<dbReference type="Proteomes" id="UP000035199">
    <property type="component" value="Chromosome"/>
</dbReference>
<sequence>MAWFKKADWPQPVTIDRVEQVFKHNNLSYTRREDGITAMIDGFFLWVTIPDGKALDFGFRFFEVPLTEEALPKAQRWAKERNLDGTIGTFGVGVHDDGEVYVSSQHAFLVTQGATDEQLAEFFQVGIQAQLDNLEDFVEEFGIERQQ</sequence>
<accession>A0A0G3GWU1</accession>
<proteinExistence type="predicted"/>
<reference evidence="2" key="2">
    <citation type="submission" date="2015-05" db="EMBL/GenBank/DDBJ databases">
        <title>Complete genome sequence of Corynebacterium mustelae DSM 45274, isolated from various tissues of a male ferret with lethal sepsis.</title>
        <authorList>
            <person name="Ruckert C."/>
            <person name="Albersmeier A."/>
            <person name="Winkler A."/>
            <person name="Tauch A."/>
        </authorList>
    </citation>
    <scope>NUCLEOTIDE SEQUENCE [LARGE SCALE GENOMIC DNA]</scope>
    <source>
        <strain evidence="2">DSM 45274</strain>
    </source>
</reference>
<dbReference type="KEGG" id="cmv:CMUST_03380"/>
<dbReference type="Pfam" id="PF10722">
    <property type="entry name" value="YbjN"/>
    <property type="match status" value="1"/>
</dbReference>